<keyword evidence="4" id="KW-1185">Reference proteome</keyword>
<name>A0A378JV54_9GAMM</name>
<protein>
    <submittedName>
        <fullName evidence="3">Protein LvhB7</fullName>
    </submittedName>
    <submittedName>
        <fullName evidence="2">Type IV secretion system protein VirB7</fullName>
    </submittedName>
</protein>
<dbReference type="AlphaFoldDB" id="A0A378JV54"/>
<evidence type="ECO:0000256" key="1">
    <source>
        <dbReference type="SAM" id="SignalP"/>
    </source>
</evidence>
<dbReference type="Proteomes" id="UP000054985">
    <property type="component" value="Unassembled WGS sequence"/>
</dbReference>
<reference evidence="3 5" key="2">
    <citation type="submission" date="2018-06" db="EMBL/GenBank/DDBJ databases">
        <authorList>
            <consortium name="Pathogen Informatics"/>
            <person name="Doyle S."/>
        </authorList>
    </citation>
    <scope>NUCLEOTIDE SEQUENCE [LARGE SCALE GENOMIC DNA]</scope>
    <source>
        <strain evidence="3 5">NCTC12239</strain>
    </source>
</reference>
<accession>A0A378JV54</accession>
<evidence type="ECO:0000313" key="4">
    <source>
        <dbReference type="Proteomes" id="UP000054985"/>
    </source>
</evidence>
<sequence length="50" mass="5637">MTMKWMFSVLLLVLLTGCSSTPPDLDAPCTQFGRYCPQYPINEVLIQEGK</sequence>
<feature type="chain" id="PRO_5016598490" evidence="1">
    <location>
        <begin position="27"/>
        <end position="50"/>
    </location>
</feature>
<evidence type="ECO:0000313" key="3">
    <source>
        <dbReference type="EMBL" id="STX61278.1"/>
    </source>
</evidence>
<evidence type="ECO:0000313" key="2">
    <source>
        <dbReference type="EMBL" id="KTD34672.1"/>
    </source>
</evidence>
<dbReference type="EMBL" id="LNYN01000019">
    <property type="protein sequence ID" value="KTD34672.1"/>
    <property type="molecule type" value="Genomic_DNA"/>
</dbReference>
<evidence type="ECO:0000313" key="5">
    <source>
        <dbReference type="Proteomes" id="UP000254040"/>
    </source>
</evidence>
<organism evidence="3 5">
    <name type="scientific">Legionella moravica</name>
    <dbReference type="NCBI Taxonomy" id="39962"/>
    <lineage>
        <taxon>Bacteria</taxon>
        <taxon>Pseudomonadati</taxon>
        <taxon>Pseudomonadota</taxon>
        <taxon>Gammaproteobacteria</taxon>
        <taxon>Legionellales</taxon>
        <taxon>Legionellaceae</taxon>
        <taxon>Legionella</taxon>
    </lineage>
</organism>
<dbReference type="PROSITE" id="PS51257">
    <property type="entry name" value="PROKAR_LIPOPROTEIN"/>
    <property type="match status" value="1"/>
</dbReference>
<dbReference type="NCBIfam" id="NF041529">
    <property type="entry name" value="LvhB7"/>
    <property type="match status" value="1"/>
</dbReference>
<dbReference type="Proteomes" id="UP000254040">
    <property type="component" value="Unassembled WGS sequence"/>
</dbReference>
<dbReference type="EMBL" id="UGOG01000001">
    <property type="protein sequence ID" value="STX61278.1"/>
    <property type="molecule type" value="Genomic_DNA"/>
</dbReference>
<dbReference type="RefSeq" id="WP_165482374.1">
    <property type="nucleotide sequence ID" value="NZ_CAAAJG010000004.1"/>
</dbReference>
<reference evidence="2 4" key="1">
    <citation type="submission" date="2015-11" db="EMBL/GenBank/DDBJ databases">
        <title>Genomic analysis of 38 Legionella species identifies large and diverse effector repertoires.</title>
        <authorList>
            <person name="Burstein D."/>
            <person name="Amaro F."/>
            <person name="Zusman T."/>
            <person name="Lifshitz Z."/>
            <person name="Cohen O."/>
            <person name="Gilbert J.A."/>
            <person name="Pupko T."/>
            <person name="Shuman H.A."/>
            <person name="Segal G."/>
        </authorList>
    </citation>
    <scope>NUCLEOTIDE SEQUENCE [LARGE SCALE GENOMIC DNA]</scope>
    <source>
        <strain evidence="2 4">ATCC 43877</strain>
    </source>
</reference>
<proteinExistence type="predicted"/>
<dbReference type="STRING" id="39962.Lmor_1205"/>
<feature type="signal peptide" evidence="1">
    <location>
        <begin position="1"/>
        <end position="26"/>
    </location>
</feature>
<keyword evidence="1" id="KW-0732">Signal</keyword>
<gene>
    <name evidence="2" type="primary">lvhB7</name>
    <name evidence="2" type="ORF">Lmor_1205</name>
    <name evidence="3" type="ORF">NCTC12239_00184</name>
</gene>